<organism evidence="1 2">
    <name type="scientific">Sinanodonta woodiana</name>
    <name type="common">Chinese pond mussel</name>
    <name type="synonym">Anodonta woodiana</name>
    <dbReference type="NCBI Taxonomy" id="1069815"/>
    <lineage>
        <taxon>Eukaryota</taxon>
        <taxon>Metazoa</taxon>
        <taxon>Spiralia</taxon>
        <taxon>Lophotrochozoa</taxon>
        <taxon>Mollusca</taxon>
        <taxon>Bivalvia</taxon>
        <taxon>Autobranchia</taxon>
        <taxon>Heteroconchia</taxon>
        <taxon>Palaeoheterodonta</taxon>
        <taxon>Unionida</taxon>
        <taxon>Unionoidea</taxon>
        <taxon>Unionidae</taxon>
        <taxon>Unioninae</taxon>
        <taxon>Sinanodonta</taxon>
    </lineage>
</organism>
<evidence type="ECO:0000313" key="2">
    <source>
        <dbReference type="Proteomes" id="UP001634394"/>
    </source>
</evidence>
<feature type="non-terminal residue" evidence="1">
    <location>
        <position position="53"/>
    </location>
</feature>
<dbReference type="AlphaFoldDB" id="A0ABD3VSE9"/>
<feature type="non-terminal residue" evidence="1">
    <location>
        <position position="1"/>
    </location>
</feature>
<dbReference type="EMBL" id="JBJQND010000010">
    <property type="protein sequence ID" value="KAL3863473.1"/>
    <property type="molecule type" value="Genomic_DNA"/>
</dbReference>
<gene>
    <name evidence="1" type="ORF">ACJMK2_005227</name>
</gene>
<protein>
    <submittedName>
        <fullName evidence="1">Uncharacterized protein</fullName>
    </submittedName>
</protein>
<accession>A0ABD3VSE9</accession>
<comment type="caution">
    <text evidence="1">The sequence shown here is derived from an EMBL/GenBank/DDBJ whole genome shotgun (WGS) entry which is preliminary data.</text>
</comment>
<name>A0ABD3VSE9_SINWO</name>
<evidence type="ECO:0000313" key="1">
    <source>
        <dbReference type="EMBL" id="KAL3863473.1"/>
    </source>
</evidence>
<reference evidence="1 2" key="1">
    <citation type="submission" date="2024-11" db="EMBL/GenBank/DDBJ databases">
        <title>Chromosome-level genome assembly of the freshwater bivalve Anodonta woodiana.</title>
        <authorList>
            <person name="Chen X."/>
        </authorList>
    </citation>
    <scope>NUCLEOTIDE SEQUENCE [LARGE SCALE GENOMIC DNA]</scope>
    <source>
        <strain evidence="1">MN2024</strain>
        <tissue evidence="1">Gills</tissue>
    </source>
</reference>
<dbReference type="Proteomes" id="UP001634394">
    <property type="component" value="Unassembled WGS sequence"/>
</dbReference>
<sequence>LYQNLVHCGQEAAANLGYQCRVNKIEMTFQNSSLLLMNNILPQSDVPSNCSLT</sequence>
<proteinExistence type="predicted"/>
<keyword evidence="2" id="KW-1185">Reference proteome</keyword>